<reference evidence="2 3" key="1">
    <citation type="submission" date="2019-02" db="EMBL/GenBank/DDBJ databases">
        <title>Kribbella capetownensis sp. nov. and Kribbella speibonae sp. nov., isolated from soil.</title>
        <authorList>
            <person name="Curtis S.M."/>
            <person name="Norton I."/>
            <person name="Everest G.J."/>
            <person name="Meyers P.R."/>
        </authorList>
    </citation>
    <scope>NUCLEOTIDE SEQUENCE [LARGE SCALE GENOMIC DNA]</scope>
    <source>
        <strain evidence="2 3">YM55</strain>
    </source>
</reference>
<feature type="compositionally biased region" description="Polar residues" evidence="1">
    <location>
        <begin position="37"/>
        <end position="55"/>
    </location>
</feature>
<dbReference type="RefSeq" id="WP_131499044.1">
    <property type="nucleotide sequence ID" value="NZ_SJKC01000005.1"/>
</dbReference>
<organism evidence="2 3">
    <name type="scientific">Kribbella speibonae</name>
    <dbReference type="NCBI Taxonomy" id="1572660"/>
    <lineage>
        <taxon>Bacteria</taxon>
        <taxon>Bacillati</taxon>
        <taxon>Actinomycetota</taxon>
        <taxon>Actinomycetes</taxon>
        <taxon>Propionibacteriales</taxon>
        <taxon>Kribbellaceae</taxon>
        <taxon>Kribbella</taxon>
    </lineage>
</organism>
<protein>
    <recommendedName>
        <fullName evidence="4">DUF5666 domain-containing protein</fullName>
    </recommendedName>
</protein>
<dbReference type="Proteomes" id="UP000294225">
    <property type="component" value="Unassembled WGS sequence"/>
</dbReference>
<evidence type="ECO:0008006" key="4">
    <source>
        <dbReference type="Google" id="ProtNLM"/>
    </source>
</evidence>
<evidence type="ECO:0000313" key="2">
    <source>
        <dbReference type="EMBL" id="TCC33038.1"/>
    </source>
</evidence>
<dbReference type="AlphaFoldDB" id="A0A4R0IP36"/>
<accession>A0A4R0IP36</accession>
<feature type="region of interest" description="Disordered" evidence="1">
    <location>
        <begin position="143"/>
        <end position="178"/>
    </location>
</feature>
<proteinExistence type="predicted"/>
<comment type="caution">
    <text evidence="2">The sequence shown here is derived from an EMBL/GenBank/DDBJ whole genome shotgun (WGS) entry which is preliminary data.</text>
</comment>
<name>A0A4R0IP36_9ACTN</name>
<dbReference type="EMBL" id="SJKC01000005">
    <property type="protein sequence ID" value="TCC33038.1"/>
    <property type="molecule type" value="Genomic_DNA"/>
</dbReference>
<evidence type="ECO:0000313" key="3">
    <source>
        <dbReference type="Proteomes" id="UP000294225"/>
    </source>
</evidence>
<gene>
    <name evidence="2" type="ORF">E0H92_33310</name>
</gene>
<evidence type="ECO:0000256" key="1">
    <source>
        <dbReference type="SAM" id="MobiDB-lite"/>
    </source>
</evidence>
<feature type="region of interest" description="Disordered" evidence="1">
    <location>
        <begin position="37"/>
        <end position="66"/>
    </location>
</feature>
<sequence>MALHQKLIDNRWRAAGTIAAVAATTVGGGVAFAATGDNTTPAPATQPSEGSSNQKAPDHGKGPRDGLFGALHGEFVVQKDGGGYETVVTQSGSVTAVSSTSITVKSADGYTRTYVVNADTKVNRDGKIADVKTGATVRIRAVVSGSTSTASSVDDGSNRPAGNPPNGAKPGSSESTPK</sequence>